<dbReference type="PROSITE" id="PS50088">
    <property type="entry name" value="ANK_REPEAT"/>
    <property type="match status" value="5"/>
</dbReference>
<dbReference type="PROSITE" id="PS50297">
    <property type="entry name" value="ANK_REP_REGION"/>
    <property type="match status" value="3"/>
</dbReference>
<proteinExistence type="predicted"/>
<evidence type="ECO:0000256" key="1">
    <source>
        <dbReference type="ARBA" id="ARBA00022737"/>
    </source>
</evidence>
<feature type="repeat" description="ANK" evidence="3">
    <location>
        <begin position="317"/>
        <end position="343"/>
    </location>
</feature>
<keyword evidence="5" id="KW-1185">Reference proteome</keyword>
<evidence type="ECO:0000313" key="4">
    <source>
        <dbReference type="EMBL" id="KAK1419970.1"/>
    </source>
</evidence>
<dbReference type="Pfam" id="PF12796">
    <property type="entry name" value="Ank_2"/>
    <property type="match status" value="3"/>
</dbReference>
<dbReference type="Gene3D" id="1.25.40.20">
    <property type="entry name" value="Ankyrin repeat-containing domain"/>
    <property type="match status" value="3"/>
</dbReference>
<reference evidence="4" key="1">
    <citation type="journal article" date="2023" name="bioRxiv">
        <title>Improved chromosome-level genome assembly for marigold (Tagetes erecta).</title>
        <authorList>
            <person name="Jiang F."/>
            <person name="Yuan L."/>
            <person name="Wang S."/>
            <person name="Wang H."/>
            <person name="Xu D."/>
            <person name="Wang A."/>
            <person name="Fan W."/>
        </authorList>
    </citation>
    <scope>NUCLEOTIDE SEQUENCE</scope>
    <source>
        <strain evidence="4">WSJ</strain>
        <tissue evidence="4">Leaf</tissue>
    </source>
</reference>
<feature type="repeat" description="ANK" evidence="3">
    <location>
        <begin position="597"/>
        <end position="629"/>
    </location>
</feature>
<accession>A0AAD8NL39</accession>
<dbReference type="InterPro" id="IPR002110">
    <property type="entry name" value="Ankyrin_rpt"/>
</dbReference>
<dbReference type="EMBL" id="JAUHHV010000007">
    <property type="protein sequence ID" value="KAK1419970.1"/>
    <property type="molecule type" value="Genomic_DNA"/>
</dbReference>
<dbReference type="SMART" id="SM00248">
    <property type="entry name" value="ANK"/>
    <property type="match status" value="10"/>
</dbReference>
<keyword evidence="2 3" id="KW-0040">ANK repeat</keyword>
<dbReference type="PANTHER" id="PTHR24123">
    <property type="entry name" value="ANKYRIN REPEAT-CONTAINING"/>
    <property type="match status" value="1"/>
</dbReference>
<evidence type="ECO:0000256" key="3">
    <source>
        <dbReference type="PROSITE-ProRule" id="PRU00023"/>
    </source>
</evidence>
<sequence>MTLFNSGESTGGGGAYLSAKQVFPVEDYQEKISQRLIEAAHINDQKVVIECLSDPFIDVNYMGTVCLNSKRAEMVLHDESPSEVRVEYEEFKTNVTALFLAAHAGNATLVGKLLTFGAKVNEKLFRGYATTAAARGSHIDVLELLIEGGASRLACEEALLEASHLGLAKVAKALMASKLIRPNIAVHALVNASCRGFVDVVDTLLKCGVDMNGTARVLLRSSKPFLHADVSCNALVAATVNRQITIVRLLLEAGARTDTKVSLGAWSWDLTTGEEFRVGAGLAEPYTITWCAVEYFEQTGSILTMLLQHISPNIPHFGRTLIHHAILCANLKAIEVLLNRGADPEFPIQSVQGTGSRLIHLAARLGYYTVLSHLVNVGCDIDSRTEAGETALMICARYKYVECFKLLARSGADFGLVNMANQCVQSIAGSVRWTLGLRQAVLDVVRTGTVLYSSNASIFSTLMFVTRINDIESLEKIVDQTDVVDLNEQDENGYSAVMVAVINGHVDAFRLLVYAGADVNLENKYGETAISLSKASVSCGDFEKVIVEYALTKGTPNSSKITFYTLHRAVSVGDYDTVEKLTNGEIDVNDINTPNSDGYTPLMLAAKGGHGKICELLISKGATCDIENAKHETALMLARECGAGNSAERVLLDHFARRLVVGGGRVKKHCKEGKGCPHSKQLVMVEGNGLLRWGKSSRRNVVCKWAEVGPSPSFRRNRRKKADRDEAGLFRVVTTRNKEVHFVCEGGVEMAELWVRGIELVTREAIFRK</sequence>
<dbReference type="InterPro" id="IPR051165">
    <property type="entry name" value="Multifunctional_ANK_Repeat"/>
</dbReference>
<dbReference type="Proteomes" id="UP001229421">
    <property type="component" value="Unassembled WGS sequence"/>
</dbReference>
<feature type="repeat" description="ANK" evidence="3">
    <location>
        <begin position="354"/>
        <end position="386"/>
    </location>
</feature>
<feature type="repeat" description="ANK" evidence="3">
    <location>
        <begin position="387"/>
        <end position="419"/>
    </location>
</feature>
<dbReference type="AlphaFoldDB" id="A0AAD8NL39"/>
<dbReference type="Pfam" id="PF13606">
    <property type="entry name" value="Ank_3"/>
    <property type="match status" value="1"/>
</dbReference>
<evidence type="ECO:0000313" key="5">
    <source>
        <dbReference type="Proteomes" id="UP001229421"/>
    </source>
</evidence>
<dbReference type="PANTHER" id="PTHR24123:SF95">
    <property type="entry name" value="ANKYRIN-2-LIKE"/>
    <property type="match status" value="1"/>
</dbReference>
<evidence type="ECO:0000256" key="2">
    <source>
        <dbReference type="ARBA" id="ARBA00023043"/>
    </source>
</evidence>
<dbReference type="InterPro" id="IPR036770">
    <property type="entry name" value="Ankyrin_rpt-contain_sf"/>
</dbReference>
<name>A0AAD8NL39_TARER</name>
<gene>
    <name evidence="4" type="ORF">QVD17_29437</name>
</gene>
<comment type="caution">
    <text evidence="4">The sequence shown here is derived from an EMBL/GenBank/DDBJ whole genome shotgun (WGS) entry which is preliminary data.</text>
</comment>
<protein>
    <submittedName>
        <fullName evidence="4">Uncharacterized protein</fullName>
    </submittedName>
</protein>
<dbReference type="SUPFAM" id="SSF48403">
    <property type="entry name" value="Ankyrin repeat"/>
    <property type="match status" value="2"/>
</dbReference>
<organism evidence="4 5">
    <name type="scientific">Tagetes erecta</name>
    <name type="common">African marigold</name>
    <dbReference type="NCBI Taxonomy" id="13708"/>
    <lineage>
        <taxon>Eukaryota</taxon>
        <taxon>Viridiplantae</taxon>
        <taxon>Streptophyta</taxon>
        <taxon>Embryophyta</taxon>
        <taxon>Tracheophyta</taxon>
        <taxon>Spermatophyta</taxon>
        <taxon>Magnoliopsida</taxon>
        <taxon>eudicotyledons</taxon>
        <taxon>Gunneridae</taxon>
        <taxon>Pentapetalae</taxon>
        <taxon>asterids</taxon>
        <taxon>campanulids</taxon>
        <taxon>Asterales</taxon>
        <taxon>Asteraceae</taxon>
        <taxon>Asteroideae</taxon>
        <taxon>Heliantheae alliance</taxon>
        <taxon>Tageteae</taxon>
        <taxon>Tagetes</taxon>
    </lineage>
</organism>
<feature type="repeat" description="ANK" evidence="3">
    <location>
        <begin position="492"/>
        <end position="524"/>
    </location>
</feature>
<keyword evidence="1" id="KW-0677">Repeat</keyword>